<dbReference type="InterPro" id="IPR017853">
    <property type="entry name" value="GH"/>
</dbReference>
<dbReference type="Gene3D" id="1.10.10.470">
    <property type="entry name" value="Maltooligosyl trehalose synthase, domain 4"/>
    <property type="match status" value="1"/>
</dbReference>
<accession>A0ABP8E410</accession>
<dbReference type="InterPro" id="IPR013797">
    <property type="entry name" value="Maltooligo_trehalose_synth_4"/>
</dbReference>
<proteinExistence type="predicted"/>
<keyword evidence="3" id="KW-1185">Reference proteome</keyword>
<dbReference type="NCBIfam" id="TIGR02401">
    <property type="entry name" value="trehalose_TreY"/>
    <property type="match status" value="1"/>
</dbReference>
<dbReference type="SMART" id="SM00642">
    <property type="entry name" value="Aamy"/>
    <property type="match status" value="1"/>
</dbReference>
<dbReference type="InterPro" id="IPR006047">
    <property type="entry name" value="GH13_cat_dom"/>
</dbReference>
<dbReference type="Gene3D" id="3.30.1590.10">
    <property type="entry name" value="Maltooligosyl trehalose synthase, domain 2"/>
    <property type="match status" value="1"/>
</dbReference>
<evidence type="ECO:0000313" key="2">
    <source>
        <dbReference type="EMBL" id="GAA4266882.1"/>
    </source>
</evidence>
<sequence>MSISHHPRSTYRLQIRQSFPLNAAADVVQYLRDLGVDWVYLSPVLEAEAGSDHGYDVVDHSRVDPARGGEVGLATLADRAHLFGLGVLIDIVPNHMGVATPHTNSWWWDLLTHGRESKYASAFDVDWKAGDGRLRLPVLGSGGDDRFDDLRVEDGELRYFDNRYPIAPGTASPGDSAVDVHSRQNYELVYWKRADSELNYRRFFAVNTLAGIRVEEPWVFDESHAEIARWFRDGIADGLRIDHPDGLADPKGYLDRLRELTGGAHVLVEKILEGPEELPHDWAADGTTGYDALGEFDRVLTDPRGAERLGRLDAVLRSSDGDEHPAELYWHDMIHGSKREVADGILNSEVRRIARLLTDGTEPPRDETVDAIAELLTSFPVYRSYLPLGAEQLASAAAASREARPELGDEIDRVVAVLRDPAHPAAVRFQQTSGMVMAKGVEDSAFYRYSRLVSLNEVGAEPGEFSLTADAFHARQQRRLATFPHAMTTLSTHDTKRSSDVRARIAVLAEVADEWAATLSRLRELAPVGDGPFENLLWQSIVGAWPASRERLHAYAEKASREAGQSTTWTEPDEAFENRMHALVDACFDDDAVASELERIVDVVRQPGWSNSLSLAILQLTGPGAPDVYQGTDLWDYSLVDPDNRRPVDFALRRLYLSAIAEGALPEVDETGAAKLLVTQRALTLRRDRPELFSRYAPLPVFGEAADSAVAVDRGGAVVVATRFPVALAEAGGWRGTEVHLADGARVDVLTGRRFDGSSLRLAELLDTYPVALLVPAEPDSTPESD</sequence>
<dbReference type="SUPFAM" id="SSF51445">
    <property type="entry name" value="(Trans)glycosidases"/>
    <property type="match status" value="1"/>
</dbReference>
<dbReference type="CDD" id="cd11336">
    <property type="entry name" value="AmyAc_MTSase"/>
    <property type="match status" value="1"/>
</dbReference>
<evidence type="ECO:0000313" key="3">
    <source>
        <dbReference type="Proteomes" id="UP001501594"/>
    </source>
</evidence>
<dbReference type="Gene3D" id="1.10.150.200">
    <property type="entry name" value="Maltooligosyl trehalose synthase, domain 3"/>
    <property type="match status" value="1"/>
</dbReference>
<reference evidence="3" key="1">
    <citation type="journal article" date="2019" name="Int. J. Syst. Evol. Microbiol.">
        <title>The Global Catalogue of Microorganisms (GCM) 10K type strain sequencing project: providing services to taxonomists for standard genome sequencing and annotation.</title>
        <authorList>
            <consortium name="The Broad Institute Genomics Platform"/>
            <consortium name="The Broad Institute Genome Sequencing Center for Infectious Disease"/>
            <person name="Wu L."/>
            <person name="Ma J."/>
        </authorList>
    </citation>
    <scope>NUCLEOTIDE SEQUENCE [LARGE SCALE GENOMIC DNA]</scope>
    <source>
        <strain evidence="3">JCM 17442</strain>
    </source>
</reference>
<gene>
    <name evidence="2" type="primary">treY</name>
    <name evidence="2" type="ORF">GCM10022256_24940</name>
</gene>
<dbReference type="Gene3D" id="3.20.20.80">
    <property type="entry name" value="Glycosidases"/>
    <property type="match status" value="1"/>
</dbReference>
<dbReference type="PANTHER" id="PTHR10357">
    <property type="entry name" value="ALPHA-AMYLASE FAMILY MEMBER"/>
    <property type="match status" value="1"/>
</dbReference>
<dbReference type="Proteomes" id="UP001501594">
    <property type="component" value="Unassembled WGS sequence"/>
</dbReference>
<protein>
    <submittedName>
        <fullName evidence="2">Malto-oligosyltrehalose synthase</fullName>
    </submittedName>
</protein>
<dbReference type="PANTHER" id="PTHR10357:SF216">
    <property type="entry name" value="MALTOOLIGOSYL TREHALOSE SYNTHASE-RELATED"/>
    <property type="match status" value="1"/>
</dbReference>
<evidence type="ECO:0000259" key="1">
    <source>
        <dbReference type="SMART" id="SM00642"/>
    </source>
</evidence>
<feature type="domain" description="Glycosyl hydrolase family 13 catalytic" evidence="1">
    <location>
        <begin position="17"/>
        <end position="423"/>
    </location>
</feature>
<name>A0ABP8E410_9MICO</name>
<dbReference type="InterPro" id="IPR012767">
    <property type="entry name" value="Trehalose_TreY"/>
</dbReference>
<dbReference type="EMBL" id="BAABAU010000003">
    <property type="protein sequence ID" value="GAA4266882.1"/>
    <property type="molecule type" value="Genomic_DNA"/>
</dbReference>
<organism evidence="2 3">
    <name type="scientific">Frondihabitans peucedani</name>
    <dbReference type="NCBI Taxonomy" id="598626"/>
    <lineage>
        <taxon>Bacteria</taxon>
        <taxon>Bacillati</taxon>
        <taxon>Actinomycetota</taxon>
        <taxon>Actinomycetes</taxon>
        <taxon>Micrococcales</taxon>
        <taxon>Microbacteriaceae</taxon>
        <taxon>Frondihabitans</taxon>
    </lineage>
</organism>
<dbReference type="Pfam" id="PF00128">
    <property type="entry name" value="Alpha-amylase"/>
    <property type="match status" value="1"/>
</dbReference>
<dbReference type="RefSeq" id="WP_344796655.1">
    <property type="nucleotide sequence ID" value="NZ_BAABAU010000003.1"/>
</dbReference>
<comment type="caution">
    <text evidence="2">The sequence shown here is derived from an EMBL/GenBank/DDBJ whole genome shotgun (WGS) entry which is preliminary data.</text>
</comment>